<comment type="function">
    <text evidence="1">Is involved in generating a small heat-stable compound (Nod), an acylated oligomer of N-acetylglucosamine, that stimulates mitosis in various plant protoplasts.</text>
</comment>
<dbReference type="GO" id="GO:0005975">
    <property type="term" value="P:carbohydrate metabolic process"/>
    <property type="evidence" value="ECO:0007669"/>
    <property type="project" value="InterPro"/>
</dbReference>
<feature type="chain" id="PRO_5015162677" description="Chitooligosaccharide deacetylase" evidence="8">
    <location>
        <begin position="22"/>
        <end position="339"/>
    </location>
</feature>
<accession>A0A2P7QRG6</accession>
<evidence type="ECO:0000256" key="8">
    <source>
        <dbReference type="SAM" id="SignalP"/>
    </source>
</evidence>
<feature type="region of interest" description="Disordered" evidence="7">
    <location>
        <begin position="17"/>
        <end position="37"/>
    </location>
</feature>
<comment type="similarity">
    <text evidence="2">Belongs to the polysaccharide deacetylase family.</text>
</comment>
<dbReference type="RefSeq" id="WP_106512688.1">
    <property type="nucleotide sequence ID" value="NZ_PXYI01000003.1"/>
</dbReference>
<gene>
    <name evidence="10" type="ORF">C7I55_09415</name>
</gene>
<dbReference type="AlphaFoldDB" id="A0A2P7QRG6"/>
<evidence type="ECO:0000256" key="6">
    <source>
        <dbReference type="ARBA" id="ARBA00032976"/>
    </source>
</evidence>
<keyword evidence="8" id="KW-0732">Signal</keyword>
<proteinExistence type="inferred from homology"/>
<protein>
    <recommendedName>
        <fullName evidence="3">Chitooligosaccharide deacetylase</fullName>
    </recommendedName>
    <alternativeName>
        <fullName evidence="6">Nodulation protein B</fullName>
    </alternativeName>
</protein>
<evidence type="ECO:0000256" key="2">
    <source>
        <dbReference type="ARBA" id="ARBA00010973"/>
    </source>
</evidence>
<dbReference type="GO" id="GO:0016810">
    <property type="term" value="F:hydrolase activity, acting on carbon-nitrogen (but not peptide) bonds"/>
    <property type="evidence" value="ECO:0007669"/>
    <property type="project" value="InterPro"/>
</dbReference>
<dbReference type="InterPro" id="IPR011330">
    <property type="entry name" value="Glyco_hydro/deAcase_b/a-brl"/>
</dbReference>
<keyword evidence="11" id="KW-1185">Reference proteome</keyword>
<dbReference type="PANTHER" id="PTHR10587">
    <property type="entry name" value="GLYCOSYL TRANSFERASE-RELATED"/>
    <property type="match status" value="1"/>
</dbReference>
<dbReference type="SUPFAM" id="SSF88713">
    <property type="entry name" value="Glycoside hydrolase/deacetylase"/>
    <property type="match status" value="1"/>
</dbReference>
<organism evidence="10 11">
    <name type="scientific">Allosphingosinicella deserti</name>
    <dbReference type="NCBI Taxonomy" id="2116704"/>
    <lineage>
        <taxon>Bacteria</taxon>
        <taxon>Pseudomonadati</taxon>
        <taxon>Pseudomonadota</taxon>
        <taxon>Alphaproteobacteria</taxon>
        <taxon>Sphingomonadales</taxon>
        <taxon>Sphingomonadaceae</taxon>
        <taxon>Allosphingosinicella</taxon>
    </lineage>
</organism>
<evidence type="ECO:0000256" key="3">
    <source>
        <dbReference type="ARBA" id="ARBA00020071"/>
    </source>
</evidence>
<dbReference type="GO" id="GO:0046872">
    <property type="term" value="F:metal ion binding"/>
    <property type="evidence" value="ECO:0007669"/>
    <property type="project" value="UniProtKB-KW"/>
</dbReference>
<evidence type="ECO:0000256" key="1">
    <source>
        <dbReference type="ARBA" id="ARBA00003236"/>
    </source>
</evidence>
<name>A0A2P7QRG6_9SPHN</name>
<dbReference type="Pfam" id="PF01522">
    <property type="entry name" value="Polysacc_deac_1"/>
    <property type="match status" value="1"/>
</dbReference>
<reference evidence="10 11" key="1">
    <citation type="submission" date="2018-03" db="EMBL/GenBank/DDBJ databases">
        <title>The draft genome of Sphingosinicella sp. GL-C-18.</title>
        <authorList>
            <person name="Liu L."/>
            <person name="Li L."/>
            <person name="Liang L."/>
            <person name="Zhang X."/>
            <person name="Wang T."/>
        </authorList>
    </citation>
    <scope>NUCLEOTIDE SEQUENCE [LARGE SCALE GENOMIC DNA]</scope>
    <source>
        <strain evidence="10 11">GL-C-18</strain>
    </source>
</reference>
<comment type="caution">
    <text evidence="10">The sequence shown here is derived from an EMBL/GenBank/DDBJ whole genome shotgun (WGS) entry which is preliminary data.</text>
</comment>
<keyword evidence="4" id="KW-0479">Metal-binding</keyword>
<evidence type="ECO:0000259" key="9">
    <source>
        <dbReference type="Pfam" id="PF01522"/>
    </source>
</evidence>
<dbReference type="Proteomes" id="UP000241167">
    <property type="component" value="Unassembled WGS sequence"/>
</dbReference>
<evidence type="ECO:0000256" key="7">
    <source>
        <dbReference type="SAM" id="MobiDB-lite"/>
    </source>
</evidence>
<dbReference type="PANTHER" id="PTHR10587:SF133">
    <property type="entry name" value="CHITIN DEACETYLASE 1-RELATED"/>
    <property type="match status" value="1"/>
</dbReference>
<evidence type="ECO:0000256" key="4">
    <source>
        <dbReference type="ARBA" id="ARBA00022723"/>
    </source>
</evidence>
<feature type="domain" description="NodB homology" evidence="9">
    <location>
        <begin position="37"/>
        <end position="168"/>
    </location>
</feature>
<evidence type="ECO:0000313" key="11">
    <source>
        <dbReference type="Proteomes" id="UP000241167"/>
    </source>
</evidence>
<feature type="signal peptide" evidence="8">
    <location>
        <begin position="1"/>
        <end position="21"/>
    </location>
</feature>
<dbReference type="GO" id="GO:0016020">
    <property type="term" value="C:membrane"/>
    <property type="evidence" value="ECO:0007669"/>
    <property type="project" value="TreeGrafter"/>
</dbReference>
<dbReference type="EMBL" id="PXYI01000003">
    <property type="protein sequence ID" value="PSJ40539.1"/>
    <property type="molecule type" value="Genomic_DNA"/>
</dbReference>
<dbReference type="Gene3D" id="3.20.20.370">
    <property type="entry name" value="Glycoside hydrolase/deacetylase"/>
    <property type="match status" value="1"/>
</dbReference>
<dbReference type="InterPro" id="IPR050248">
    <property type="entry name" value="Polysacc_deacetylase_ArnD"/>
</dbReference>
<evidence type="ECO:0000256" key="5">
    <source>
        <dbReference type="ARBA" id="ARBA00022801"/>
    </source>
</evidence>
<evidence type="ECO:0000313" key="10">
    <source>
        <dbReference type="EMBL" id="PSJ40539.1"/>
    </source>
</evidence>
<keyword evidence="5" id="KW-0378">Hydrolase</keyword>
<sequence>MDVWKLVAGMCAALQATPASAQSPPEQTPAPPSVSARTSVRSVALTYDDLPFVSSSNEEPRVAGKKALHASRQIQRSLLSRHAPATGFVNEIKLRDFGEHGLTILRDWNRGEFELANHSFSHADSNNLSLGEIEQEVVQGQRASKALAQAEGRSLRFFRFPYNHVGDTEEKRVAIEQLLAGHGYRMAASTIDTSDFLFNKAYERACAEKDRPMRRRIEQAYLDHTRQQIQYYSALNERISGYRPPDIIVLHLNSLNAAVNDRILEIFEELEYRFVSLAEAQSDPAYQRSPAVATRFGPMWAYRWARERGIKVDGSLEKEPPDWVSAYAALDLRASTPRQ</sequence>
<dbReference type="InterPro" id="IPR002509">
    <property type="entry name" value="NODB_dom"/>
</dbReference>